<evidence type="ECO:0000259" key="1">
    <source>
        <dbReference type="Pfam" id="PF12867"/>
    </source>
</evidence>
<dbReference type="Proteomes" id="UP000319263">
    <property type="component" value="Chromosome"/>
</dbReference>
<dbReference type="AlphaFoldDB" id="A0A516Q072"/>
<gene>
    <name evidence="2" type="ORF">FOE78_13685</name>
</gene>
<dbReference type="InterPro" id="IPR034660">
    <property type="entry name" value="DinB/YfiT-like"/>
</dbReference>
<dbReference type="InterPro" id="IPR024775">
    <property type="entry name" value="DinB-like"/>
</dbReference>
<dbReference type="EMBL" id="CP041692">
    <property type="protein sequence ID" value="QDP96820.1"/>
    <property type="molecule type" value="Genomic_DNA"/>
</dbReference>
<dbReference type="SUPFAM" id="SSF109854">
    <property type="entry name" value="DinB/YfiT-like putative metalloenzymes"/>
    <property type="match status" value="1"/>
</dbReference>
<sequence length="179" mass="19878">MTSVRHTVPITGRRCGPCGFDFTGDLAACVQDAERFPATLAEVLAAADSATVRHRTEPHVWSLIEYGAHTAEAVRWYLDRIGQVLQEDRPQLSPIDWDEQAELGEYRRRSVRRVCDDATAACAELATMINSLSADQLGREGIGSDGSPRTVEILIARADHELVHHEHDLQLVSRRLPRG</sequence>
<dbReference type="RefSeq" id="WP_143986782.1">
    <property type="nucleotide sequence ID" value="NZ_CP041692.1"/>
</dbReference>
<name>A0A516Q072_9ACTN</name>
<feature type="domain" description="DinB-like" evidence="1">
    <location>
        <begin position="34"/>
        <end position="165"/>
    </location>
</feature>
<reference evidence="2 3" key="1">
    <citation type="submission" date="2019-07" db="EMBL/GenBank/DDBJ databases">
        <title>Microlunatus dokdonensis sp. nov. isolated from the rhizospheric soil of the wild plant Elymus tsukushiensis.</title>
        <authorList>
            <person name="Ghim S.-Y."/>
            <person name="Hwang Y.-J."/>
            <person name="Son J.-S."/>
            <person name="Shin J.-H."/>
        </authorList>
    </citation>
    <scope>NUCLEOTIDE SEQUENCE [LARGE SCALE GENOMIC DNA]</scope>
    <source>
        <strain evidence="2 3">KUDC0627</strain>
    </source>
</reference>
<evidence type="ECO:0000313" key="3">
    <source>
        <dbReference type="Proteomes" id="UP000319263"/>
    </source>
</evidence>
<keyword evidence="3" id="KW-1185">Reference proteome</keyword>
<dbReference type="KEGG" id="mik:FOE78_13685"/>
<evidence type="ECO:0000313" key="2">
    <source>
        <dbReference type="EMBL" id="QDP96820.1"/>
    </source>
</evidence>
<dbReference type="Gene3D" id="1.20.120.450">
    <property type="entry name" value="dinb family like domain"/>
    <property type="match status" value="1"/>
</dbReference>
<accession>A0A516Q072</accession>
<dbReference type="OrthoDB" id="3376896at2"/>
<organism evidence="2 3">
    <name type="scientific">Microlunatus elymi</name>
    <dbReference type="NCBI Taxonomy" id="2596828"/>
    <lineage>
        <taxon>Bacteria</taxon>
        <taxon>Bacillati</taxon>
        <taxon>Actinomycetota</taxon>
        <taxon>Actinomycetes</taxon>
        <taxon>Propionibacteriales</taxon>
        <taxon>Propionibacteriaceae</taxon>
        <taxon>Microlunatus</taxon>
    </lineage>
</organism>
<dbReference type="Pfam" id="PF12867">
    <property type="entry name" value="DinB_2"/>
    <property type="match status" value="1"/>
</dbReference>
<protein>
    <submittedName>
        <fullName evidence="2">DinB family protein</fullName>
    </submittedName>
</protein>
<proteinExistence type="predicted"/>